<dbReference type="InterPro" id="IPR032675">
    <property type="entry name" value="LRR_dom_sf"/>
</dbReference>
<comment type="caution">
    <text evidence="3">The sequence shown here is derived from an EMBL/GenBank/DDBJ whole genome shotgun (WGS) entry which is preliminary data.</text>
</comment>
<dbReference type="InterPro" id="IPR001611">
    <property type="entry name" value="Leu-rich_rpt"/>
</dbReference>
<evidence type="ECO:0000256" key="1">
    <source>
        <dbReference type="ARBA" id="ARBA00022614"/>
    </source>
</evidence>
<organism evidence="3 4">
    <name type="scientific">Halocaridina rubra</name>
    <name type="common">Hawaiian red shrimp</name>
    <dbReference type="NCBI Taxonomy" id="373956"/>
    <lineage>
        <taxon>Eukaryota</taxon>
        <taxon>Metazoa</taxon>
        <taxon>Ecdysozoa</taxon>
        <taxon>Arthropoda</taxon>
        <taxon>Crustacea</taxon>
        <taxon>Multicrustacea</taxon>
        <taxon>Malacostraca</taxon>
        <taxon>Eumalacostraca</taxon>
        <taxon>Eucarida</taxon>
        <taxon>Decapoda</taxon>
        <taxon>Pleocyemata</taxon>
        <taxon>Caridea</taxon>
        <taxon>Atyoidea</taxon>
        <taxon>Atyidae</taxon>
        <taxon>Halocaridina</taxon>
    </lineage>
</organism>
<keyword evidence="1" id="KW-0433">Leucine-rich repeat</keyword>
<reference evidence="3 4" key="1">
    <citation type="submission" date="2023-11" db="EMBL/GenBank/DDBJ databases">
        <title>Halocaridina rubra genome assembly.</title>
        <authorList>
            <person name="Smith C."/>
        </authorList>
    </citation>
    <scope>NUCLEOTIDE SEQUENCE [LARGE SCALE GENOMIC DNA]</scope>
    <source>
        <strain evidence="3">EP-1</strain>
        <tissue evidence="3">Whole</tissue>
    </source>
</reference>
<dbReference type="Gene3D" id="3.80.10.10">
    <property type="entry name" value="Ribonuclease Inhibitor"/>
    <property type="match status" value="1"/>
</dbReference>
<evidence type="ECO:0000256" key="2">
    <source>
        <dbReference type="ARBA" id="ARBA00022737"/>
    </source>
</evidence>
<dbReference type="InterPro" id="IPR003591">
    <property type="entry name" value="Leu-rich_rpt_typical-subtyp"/>
</dbReference>
<gene>
    <name evidence="3" type="ORF">SK128_015972</name>
</gene>
<dbReference type="SMART" id="SM00369">
    <property type="entry name" value="LRR_TYP"/>
    <property type="match status" value="4"/>
</dbReference>
<dbReference type="Pfam" id="PF13855">
    <property type="entry name" value="LRR_8"/>
    <property type="match status" value="1"/>
</dbReference>
<dbReference type="SUPFAM" id="SSF52058">
    <property type="entry name" value="L domain-like"/>
    <property type="match status" value="1"/>
</dbReference>
<dbReference type="GO" id="GO:0005615">
    <property type="term" value="C:extracellular space"/>
    <property type="evidence" value="ECO:0007669"/>
    <property type="project" value="TreeGrafter"/>
</dbReference>
<protein>
    <submittedName>
        <fullName evidence="3">Uncharacterized protein</fullName>
    </submittedName>
</protein>
<dbReference type="PANTHER" id="PTHR45712">
    <property type="entry name" value="AGAP008170-PA"/>
    <property type="match status" value="1"/>
</dbReference>
<keyword evidence="2" id="KW-0677">Repeat</keyword>
<evidence type="ECO:0000313" key="3">
    <source>
        <dbReference type="EMBL" id="KAK7078913.1"/>
    </source>
</evidence>
<dbReference type="EMBL" id="JAXCGZ010007628">
    <property type="protein sequence ID" value="KAK7078913.1"/>
    <property type="molecule type" value="Genomic_DNA"/>
</dbReference>
<accession>A0AAN8XEE9</accession>
<dbReference type="PROSITE" id="PS51450">
    <property type="entry name" value="LRR"/>
    <property type="match status" value="1"/>
</dbReference>
<dbReference type="AlphaFoldDB" id="A0AAN8XEE9"/>
<keyword evidence="4" id="KW-1185">Reference proteome</keyword>
<sequence>MCQECPCTFREADPLFPGANGTRWDCEYVDHGLTSVPKQCWSLQPDVTQVFLDYNEILELHPDDFTELTNLQTLTLRENQLGVIAKGIFSGLKELKYLDLANNLIMYPPSDLWNLRQLVYLDLSNNQLLDSSLFNISNLVNLQVLDLHLNQLTDIPSGSLVPLEGLLKFHIYWNQFVLLPDMSQNIFLEEVLVNGNALLTFPKYVFGPLLKPMTYHIVDNPAYDIWGTMLLALPDRSHIKMGNDVSVWVEDQSQSDELLAKDWLVQDGLSETIDLSTLIRICGEEKPQNDRIPPC</sequence>
<dbReference type="InterPro" id="IPR050333">
    <property type="entry name" value="SLRP"/>
</dbReference>
<evidence type="ECO:0000313" key="4">
    <source>
        <dbReference type="Proteomes" id="UP001381693"/>
    </source>
</evidence>
<dbReference type="PANTHER" id="PTHR45712:SF1">
    <property type="entry name" value="NEPHROCAN"/>
    <property type="match status" value="1"/>
</dbReference>
<dbReference type="Proteomes" id="UP001381693">
    <property type="component" value="Unassembled WGS sequence"/>
</dbReference>
<name>A0AAN8XEE9_HALRR</name>
<proteinExistence type="predicted"/>